<dbReference type="EMBL" id="REGN01003001">
    <property type="protein sequence ID" value="RNA24987.1"/>
    <property type="molecule type" value="Genomic_DNA"/>
</dbReference>
<evidence type="ECO:0000313" key="2">
    <source>
        <dbReference type="EMBL" id="RNA24987.1"/>
    </source>
</evidence>
<dbReference type="GO" id="GO:0007508">
    <property type="term" value="P:larval heart development"/>
    <property type="evidence" value="ECO:0007669"/>
    <property type="project" value="TreeGrafter"/>
</dbReference>
<organism evidence="2 3">
    <name type="scientific">Brachionus plicatilis</name>
    <name type="common">Marine rotifer</name>
    <name type="synonym">Brachionus muelleri</name>
    <dbReference type="NCBI Taxonomy" id="10195"/>
    <lineage>
        <taxon>Eukaryota</taxon>
        <taxon>Metazoa</taxon>
        <taxon>Spiralia</taxon>
        <taxon>Gnathifera</taxon>
        <taxon>Rotifera</taxon>
        <taxon>Eurotatoria</taxon>
        <taxon>Monogononta</taxon>
        <taxon>Pseudotrocha</taxon>
        <taxon>Ploima</taxon>
        <taxon>Brachionidae</taxon>
        <taxon>Brachionus</taxon>
    </lineage>
</organism>
<dbReference type="Proteomes" id="UP000276133">
    <property type="component" value="Unassembled WGS sequence"/>
</dbReference>
<feature type="domain" description="Endonuclease/exonuclease/phosphatase" evidence="1">
    <location>
        <begin position="7"/>
        <end position="110"/>
    </location>
</feature>
<evidence type="ECO:0000313" key="3">
    <source>
        <dbReference type="Proteomes" id="UP000276133"/>
    </source>
</evidence>
<evidence type="ECO:0000259" key="1">
    <source>
        <dbReference type="Pfam" id="PF14529"/>
    </source>
</evidence>
<feature type="non-terminal residue" evidence="2">
    <location>
        <position position="153"/>
    </location>
</feature>
<dbReference type="InterPro" id="IPR005135">
    <property type="entry name" value="Endo/exonuclease/phosphatase"/>
</dbReference>
<protein>
    <recommendedName>
        <fullName evidence="1">Endonuclease/exonuclease/phosphatase domain-containing protein</fullName>
    </recommendedName>
</protein>
<sequence>MYRPPPQNDTNCPSDSDIAISTSLESTSNLLRSGKYSGIILMGDFNLPHVEWNEDGAPMLIDVSTKNCLVGNAISNSSLVQMVKEETFFCNEHPISLLDLVLVSDPNRVTNVKRGPPLDGNSSRYHCSLSFQLHSRAARSQAFDSRTLHWRSG</sequence>
<dbReference type="InterPro" id="IPR036691">
    <property type="entry name" value="Endo/exonu/phosph_ase_sf"/>
</dbReference>
<keyword evidence="3" id="KW-1185">Reference proteome</keyword>
<gene>
    <name evidence="2" type="ORF">BpHYR1_046060</name>
</gene>
<dbReference type="GO" id="GO:0061343">
    <property type="term" value="P:cell adhesion involved in heart morphogenesis"/>
    <property type="evidence" value="ECO:0007669"/>
    <property type="project" value="TreeGrafter"/>
</dbReference>
<dbReference type="PANTHER" id="PTHR33395:SF22">
    <property type="entry name" value="REVERSE TRANSCRIPTASE DOMAIN-CONTAINING PROTEIN"/>
    <property type="match status" value="1"/>
</dbReference>
<dbReference type="OrthoDB" id="426210at2759"/>
<name>A0A3M7RNQ6_BRAPC</name>
<accession>A0A3M7RNQ6</accession>
<proteinExistence type="predicted"/>
<dbReference type="GO" id="GO:0031012">
    <property type="term" value="C:extracellular matrix"/>
    <property type="evidence" value="ECO:0007669"/>
    <property type="project" value="TreeGrafter"/>
</dbReference>
<dbReference type="Pfam" id="PF14529">
    <property type="entry name" value="Exo_endo_phos_2"/>
    <property type="match status" value="1"/>
</dbReference>
<comment type="caution">
    <text evidence="2">The sequence shown here is derived from an EMBL/GenBank/DDBJ whole genome shotgun (WGS) entry which is preliminary data.</text>
</comment>
<dbReference type="AlphaFoldDB" id="A0A3M7RNQ6"/>
<dbReference type="GO" id="GO:0003824">
    <property type="term" value="F:catalytic activity"/>
    <property type="evidence" value="ECO:0007669"/>
    <property type="project" value="InterPro"/>
</dbReference>
<reference evidence="2 3" key="1">
    <citation type="journal article" date="2018" name="Sci. Rep.">
        <title>Genomic signatures of local adaptation to the degree of environmental predictability in rotifers.</title>
        <authorList>
            <person name="Franch-Gras L."/>
            <person name="Hahn C."/>
            <person name="Garcia-Roger E.M."/>
            <person name="Carmona M.J."/>
            <person name="Serra M."/>
            <person name="Gomez A."/>
        </authorList>
    </citation>
    <scope>NUCLEOTIDE SEQUENCE [LARGE SCALE GENOMIC DNA]</scope>
    <source>
        <strain evidence="2">HYR1</strain>
    </source>
</reference>
<dbReference type="SUPFAM" id="SSF56219">
    <property type="entry name" value="DNase I-like"/>
    <property type="match status" value="1"/>
</dbReference>
<dbReference type="PANTHER" id="PTHR33395">
    <property type="entry name" value="TRANSCRIPTASE, PUTATIVE-RELATED-RELATED"/>
    <property type="match status" value="1"/>
</dbReference>
<dbReference type="Gene3D" id="3.60.10.10">
    <property type="entry name" value="Endonuclease/exonuclease/phosphatase"/>
    <property type="match status" value="1"/>
</dbReference>